<name>W4HKN7_9RHOB</name>
<dbReference type="Pfam" id="PF13403">
    <property type="entry name" value="Hint_2"/>
    <property type="match status" value="1"/>
</dbReference>
<dbReference type="eggNOG" id="COG2931">
    <property type="taxonomic scope" value="Bacteria"/>
</dbReference>
<dbReference type="STRING" id="1379903.ATO8_10503"/>
<dbReference type="InterPro" id="IPR036844">
    <property type="entry name" value="Hint_dom_sf"/>
</dbReference>
<feature type="region of interest" description="Disordered" evidence="1">
    <location>
        <begin position="72"/>
        <end position="91"/>
    </location>
</feature>
<dbReference type="InterPro" id="IPR028992">
    <property type="entry name" value="Hedgehog/Intein_dom"/>
</dbReference>
<dbReference type="AlphaFoldDB" id="W4HKN7"/>
<comment type="caution">
    <text evidence="3">The sequence shown here is derived from an EMBL/GenBank/DDBJ whole genome shotgun (WGS) entry which is preliminary data.</text>
</comment>
<proteinExistence type="predicted"/>
<evidence type="ECO:0000313" key="4">
    <source>
        <dbReference type="Proteomes" id="UP000019063"/>
    </source>
</evidence>
<evidence type="ECO:0000313" key="3">
    <source>
        <dbReference type="EMBL" id="ETW12968.1"/>
    </source>
</evidence>
<evidence type="ECO:0000259" key="2">
    <source>
        <dbReference type="Pfam" id="PF13403"/>
    </source>
</evidence>
<dbReference type="RefSeq" id="WP_043844406.1">
    <property type="nucleotide sequence ID" value="NZ_AQQW01000005.1"/>
</dbReference>
<protein>
    <recommendedName>
        <fullName evidence="2">Hedgehog/Intein (Hint) domain-containing protein</fullName>
    </recommendedName>
</protein>
<dbReference type="Proteomes" id="UP000019063">
    <property type="component" value="Unassembled WGS sequence"/>
</dbReference>
<dbReference type="PATRIC" id="fig|1317118.6.peg.2165"/>
<feature type="domain" description="Hedgehog/Intein (Hint)" evidence="2">
    <location>
        <begin position="335"/>
        <end position="472"/>
    </location>
</feature>
<dbReference type="InterPro" id="IPR049804">
    <property type="entry name" value="Choice_anch_L"/>
</dbReference>
<reference evidence="3 4" key="1">
    <citation type="journal article" date="2014" name="Antonie Van Leeuwenhoek">
        <title>Roseivivax atlanticus sp. nov., isolated from surface seawater of the Atlantic Ocean.</title>
        <authorList>
            <person name="Li G."/>
            <person name="Lai Q."/>
            <person name="Liu X."/>
            <person name="Sun F."/>
            <person name="Shao Z."/>
        </authorList>
    </citation>
    <scope>NUCLEOTIDE SEQUENCE [LARGE SCALE GENOMIC DNA]</scope>
    <source>
        <strain evidence="3 4">22II-s10s</strain>
    </source>
</reference>
<organism evidence="3 4">
    <name type="scientific">Roseivivax marinus</name>
    <dbReference type="NCBI Taxonomy" id="1379903"/>
    <lineage>
        <taxon>Bacteria</taxon>
        <taxon>Pseudomonadati</taxon>
        <taxon>Pseudomonadota</taxon>
        <taxon>Alphaproteobacteria</taxon>
        <taxon>Rhodobacterales</taxon>
        <taxon>Roseobacteraceae</taxon>
        <taxon>Roseivivax</taxon>
    </lineage>
</organism>
<dbReference type="Gene3D" id="2.170.16.10">
    <property type="entry name" value="Hedgehog/Intein (Hint) domain"/>
    <property type="match status" value="1"/>
</dbReference>
<dbReference type="eggNOG" id="COG3291">
    <property type="taxonomic scope" value="Bacteria"/>
</dbReference>
<dbReference type="NCBIfam" id="NF038133">
    <property type="entry name" value="choice_anch_L"/>
    <property type="match status" value="1"/>
</dbReference>
<dbReference type="SUPFAM" id="SSF51294">
    <property type="entry name" value="Hedgehog/intein (Hint) domain"/>
    <property type="match status" value="1"/>
</dbReference>
<evidence type="ECO:0000256" key="1">
    <source>
        <dbReference type="SAM" id="MobiDB-lite"/>
    </source>
</evidence>
<gene>
    <name evidence="3" type="ORF">ATO8_10503</name>
</gene>
<accession>W4HKN7</accession>
<dbReference type="EMBL" id="AQQW01000005">
    <property type="protein sequence ID" value="ETW12968.1"/>
    <property type="molecule type" value="Genomic_DNA"/>
</dbReference>
<sequence>MVRARELPIDINASATEMARAIFGDGTQIYGASYSGDYRSSGIYSDGLGTMSGVAPSDSGVILSTGEARDITNSRGQANDETNTSTNTWGETGNDWFDAAAGTRTYDAAYLDVDFVPDGNVMTMRFVFASEEYPEYQTGIYQDFIGVWINGAQVALDVGDGDTDPNNLNAETNQNLYVDNADSDYNTEMDGFTVTMTMTIPVVAGQLNSIRIGIADVSDSNYDSNILIAADSVQTTLVAMTDSAQLYPEGTVEIDALANDENSTGGALTITHVNGKAVSVGDTVILATGQTVTLTPTGTLEVTGDGDVETVNFTYTAASSTGATDVGFVTVGSVPCFVAGTRIATADGPVPVEALEPGMMVRTKDRGHQPLRWIGQRTVAAAGAFAPVEIAPHTFGQHSRLRVSPQHRILVRNRAAELLFGEAEVLIAARHLVDGGRVRQVEGGEVTYVHLLFDRHEIVFANGLASESFLPGPQVRNIFAEETLHEICTLFPELDPLTGAGYPPAARRILSGHEARALSRVAA</sequence>
<dbReference type="Pfam" id="PF17963">
    <property type="entry name" value="Big_9"/>
    <property type="match status" value="1"/>
</dbReference>
<keyword evidence="4" id="KW-1185">Reference proteome</keyword>
<feature type="compositionally biased region" description="Polar residues" evidence="1">
    <location>
        <begin position="73"/>
        <end position="91"/>
    </location>
</feature>